<keyword evidence="3" id="KW-1185">Reference proteome</keyword>
<name>A0ABW2Y6H8_9BIFI</name>
<evidence type="ECO:0000313" key="3">
    <source>
        <dbReference type="Proteomes" id="UP001597036"/>
    </source>
</evidence>
<accession>A0ABW2Y6H8</accession>
<evidence type="ECO:0000259" key="1">
    <source>
        <dbReference type="Pfam" id="PF09862"/>
    </source>
</evidence>
<reference evidence="3" key="1">
    <citation type="journal article" date="2019" name="Int. J. Syst. Evol. Microbiol.">
        <title>The Global Catalogue of Microorganisms (GCM) 10K type strain sequencing project: providing services to taxonomists for standard genome sequencing and annotation.</title>
        <authorList>
            <consortium name="The Broad Institute Genomics Platform"/>
            <consortium name="The Broad Institute Genome Sequencing Center for Infectious Disease"/>
            <person name="Wu L."/>
            <person name="Ma J."/>
        </authorList>
    </citation>
    <scope>NUCLEOTIDE SEQUENCE [LARGE SCALE GENOMIC DNA]</scope>
    <source>
        <strain evidence="3">CCM 8604</strain>
    </source>
</reference>
<comment type="caution">
    <text evidence="2">The sequence shown here is derived from an EMBL/GenBank/DDBJ whole genome shotgun (WGS) entry which is preliminary data.</text>
</comment>
<dbReference type="EMBL" id="JBHTHQ010000013">
    <property type="protein sequence ID" value="MFD0704638.1"/>
    <property type="molecule type" value="Genomic_DNA"/>
</dbReference>
<evidence type="ECO:0000313" key="2">
    <source>
        <dbReference type="EMBL" id="MFD0704638.1"/>
    </source>
</evidence>
<dbReference type="RefSeq" id="WP_377938327.1">
    <property type="nucleotide sequence ID" value="NZ_JBHTHQ010000013.1"/>
</dbReference>
<dbReference type="Pfam" id="PF09862">
    <property type="entry name" value="DUF2089"/>
    <property type="match status" value="1"/>
</dbReference>
<dbReference type="InterPro" id="IPR018658">
    <property type="entry name" value="DUF2089"/>
</dbReference>
<sequence length="101" mass="11709">MGTSHDWMVHLAEDDKTFIKNFMLSSGSLKKMSELYKISYPTLRTRLNLLIEKIHLYDTAFDDSYIVLIKSLAAENRLDAQTMELLIEAYNDSKPPNELPR</sequence>
<dbReference type="Proteomes" id="UP001597036">
    <property type="component" value="Unassembled WGS sequence"/>
</dbReference>
<protein>
    <submittedName>
        <fullName evidence="2">DUF2089 family protein</fullName>
    </submittedName>
</protein>
<gene>
    <name evidence="2" type="ORF">ACFQY8_02585</name>
</gene>
<proteinExistence type="predicted"/>
<organism evidence="2 3">
    <name type="scientific">Alloscardovia venturai</name>
    <dbReference type="NCBI Taxonomy" id="1769421"/>
    <lineage>
        <taxon>Bacteria</taxon>
        <taxon>Bacillati</taxon>
        <taxon>Actinomycetota</taxon>
        <taxon>Actinomycetes</taxon>
        <taxon>Bifidobacteriales</taxon>
        <taxon>Bifidobacteriaceae</taxon>
        <taxon>Alloscardovia</taxon>
    </lineage>
</organism>
<feature type="domain" description="DUF2089" evidence="1">
    <location>
        <begin position="11"/>
        <end position="55"/>
    </location>
</feature>